<name>A0A4R5FXH9_9ACTN</name>
<dbReference type="Proteomes" id="UP000295136">
    <property type="component" value="Unassembled WGS sequence"/>
</dbReference>
<protein>
    <submittedName>
        <fullName evidence="1">Uncharacterized protein</fullName>
    </submittedName>
</protein>
<proteinExistence type="predicted"/>
<evidence type="ECO:0000313" key="1">
    <source>
        <dbReference type="EMBL" id="TDE59956.1"/>
    </source>
</evidence>
<dbReference type="AlphaFoldDB" id="A0A4R5FXH9"/>
<evidence type="ECO:0000313" key="2">
    <source>
        <dbReference type="Proteomes" id="UP000295136"/>
    </source>
</evidence>
<sequence>MGESWPGLDDTDDELYYNVGKMRAVADDLEVALAPTQGAGGTREGVTGSVESLTRYFSLDESHIGKWPAASAFAASVSSIIPDRSTYGPYWMGNGHGLAQLYEAYVECCQEVVQAIRESADVYERTNPPQADAGE</sequence>
<dbReference type="EMBL" id="SMLD01000002">
    <property type="protein sequence ID" value="TDE59956.1"/>
    <property type="molecule type" value="Genomic_DNA"/>
</dbReference>
<keyword evidence="2" id="KW-1185">Reference proteome</keyword>
<organism evidence="1 2">
    <name type="scientific">Nonomuraea mesophila</name>
    <dbReference type="NCBI Taxonomy" id="2530382"/>
    <lineage>
        <taxon>Bacteria</taxon>
        <taxon>Bacillati</taxon>
        <taxon>Actinomycetota</taxon>
        <taxon>Actinomycetes</taxon>
        <taxon>Streptosporangiales</taxon>
        <taxon>Streptosporangiaceae</taxon>
        <taxon>Nonomuraea</taxon>
    </lineage>
</organism>
<dbReference type="RefSeq" id="WP_132627811.1">
    <property type="nucleotide sequence ID" value="NZ_SMLD01000002.1"/>
</dbReference>
<comment type="caution">
    <text evidence="1">The sequence shown here is derived from an EMBL/GenBank/DDBJ whole genome shotgun (WGS) entry which is preliminary data.</text>
</comment>
<gene>
    <name evidence="1" type="ORF">E1295_01520</name>
</gene>
<accession>A0A4R5FXH9</accession>
<reference evidence="1 2" key="1">
    <citation type="submission" date="2019-03" db="EMBL/GenBank/DDBJ databases">
        <title>Draft genome sequences of novel Actinobacteria.</title>
        <authorList>
            <person name="Sahin N."/>
            <person name="Ay H."/>
            <person name="Saygin H."/>
        </authorList>
    </citation>
    <scope>NUCLEOTIDE SEQUENCE [LARGE SCALE GENOMIC DNA]</scope>
    <source>
        <strain evidence="1 2">6K102</strain>
    </source>
</reference>